<proteinExistence type="inferred from homology"/>
<dbReference type="GO" id="GO:0005737">
    <property type="term" value="C:cytoplasm"/>
    <property type="evidence" value="ECO:0007669"/>
    <property type="project" value="TreeGrafter"/>
</dbReference>
<dbReference type="PANTHER" id="PTHR13420">
    <property type="entry name" value="UPF0235 PROTEIN C15ORF40"/>
    <property type="match status" value="1"/>
</dbReference>
<dbReference type="EMBL" id="MHQD01000018">
    <property type="protein sequence ID" value="OGZ96184.1"/>
    <property type="molecule type" value="Genomic_DNA"/>
</dbReference>
<dbReference type="Gene3D" id="3.30.1200.10">
    <property type="entry name" value="YggU-like"/>
    <property type="match status" value="1"/>
</dbReference>
<evidence type="ECO:0000256" key="1">
    <source>
        <dbReference type="ARBA" id="ARBA00010364"/>
    </source>
</evidence>
<protein>
    <submittedName>
        <fullName evidence="2">Uncharacterized protein</fullName>
    </submittedName>
</protein>
<dbReference type="SMART" id="SM01152">
    <property type="entry name" value="DUF167"/>
    <property type="match status" value="1"/>
</dbReference>
<dbReference type="Proteomes" id="UP000178574">
    <property type="component" value="Unassembled WGS sequence"/>
</dbReference>
<organism evidence="2 3">
    <name type="scientific">Candidatus Sungbacteria bacterium RIFCSPHIGHO2_01_FULL_50_25</name>
    <dbReference type="NCBI Taxonomy" id="1802265"/>
    <lineage>
        <taxon>Bacteria</taxon>
        <taxon>Candidatus Sungiibacteriota</taxon>
    </lineage>
</organism>
<dbReference type="NCBIfam" id="TIGR00251">
    <property type="entry name" value="DUF167 family protein"/>
    <property type="match status" value="1"/>
</dbReference>
<evidence type="ECO:0000313" key="2">
    <source>
        <dbReference type="EMBL" id="OGZ96184.1"/>
    </source>
</evidence>
<dbReference type="InterPro" id="IPR003746">
    <property type="entry name" value="DUF167"/>
</dbReference>
<gene>
    <name evidence="2" type="ORF">A2847_02365</name>
</gene>
<dbReference type="SUPFAM" id="SSF69786">
    <property type="entry name" value="YggU-like"/>
    <property type="match status" value="1"/>
</dbReference>
<name>A0A1G2K9P1_9BACT</name>
<accession>A0A1G2K9P1</accession>
<dbReference type="AlphaFoldDB" id="A0A1G2K9P1"/>
<evidence type="ECO:0000313" key="3">
    <source>
        <dbReference type="Proteomes" id="UP000178574"/>
    </source>
</evidence>
<dbReference type="PANTHER" id="PTHR13420:SF7">
    <property type="entry name" value="UPF0235 PROTEIN C15ORF40"/>
    <property type="match status" value="1"/>
</dbReference>
<dbReference type="Pfam" id="PF02594">
    <property type="entry name" value="DUF167"/>
    <property type="match status" value="1"/>
</dbReference>
<dbReference type="InterPro" id="IPR036591">
    <property type="entry name" value="YggU-like_sf"/>
</dbReference>
<reference evidence="2 3" key="1">
    <citation type="journal article" date="2016" name="Nat. Commun.">
        <title>Thousands of microbial genomes shed light on interconnected biogeochemical processes in an aquifer system.</title>
        <authorList>
            <person name="Anantharaman K."/>
            <person name="Brown C.T."/>
            <person name="Hug L.A."/>
            <person name="Sharon I."/>
            <person name="Castelle C.J."/>
            <person name="Probst A.J."/>
            <person name="Thomas B.C."/>
            <person name="Singh A."/>
            <person name="Wilkins M.J."/>
            <person name="Karaoz U."/>
            <person name="Brodie E.L."/>
            <person name="Williams K.H."/>
            <person name="Hubbard S.S."/>
            <person name="Banfield J.F."/>
        </authorList>
    </citation>
    <scope>NUCLEOTIDE SEQUENCE [LARGE SCALE GENOMIC DNA]</scope>
</reference>
<sequence length="72" mass="8162">MKIFIRAKPNAKKEFVVADDATHFIVSIREQPHDGKANNAIIRAISEYLDVQISRIKIISGKTSKKKIIQID</sequence>
<comment type="similarity">
    <text evidence="1">Belongs to the UPF0235 family.</text>
</comment>
<comment type="caution">
    <text evidence="2">The sequence shown here is derived from an EMBL/GenBank/DDBJ whole genome shotgun (WGS) entry which is preliminary data.</text>
</comment>